<sequence>MLHADAEKFWRSGEDQVFAGIIPLSPRVIGDIEVPQIGSLRDIRGNPTQANLFSGKVYICDIVKSAEFKRYLTRRRNCLRFVDAQVKNNWRWMMKAFAYKVIRKQDRFY</sequence>
<reference evidence="1" key="1">
    <citation type="submission" date="2022-11" db="EMBL/GenBank/DDBJ databases">
        <authorList>
            <person name="Hyden B.L."/>
            <person name="Feng K."/>
            <person name="Yates T."/>
            <person name="Jawdy S."/>
            <person name="Smart L.B."/>
            <person name="Muchero W."/>
        </authorList>
    </citation>
    <scope>NUCLEOTIDE SEQUENCE</scope>
    <source>
        <tissue evidence="1">Shoot tip</tissue>
    </source>
</reference>
<evidence type="ECO:0000313" key="1">
    <source>
        <dbReference type="EMBL" id="KAJ6746163.1"/>
    </source>
</evidence>
<name>A0A9Q0VD26_9ROSI</name>
<reference evidence="1" key="2">
    <citation type="journal article" date="2023" name="Int. J. Mol. Sci.">
        <title>De Novo Assembly and Annotation of 11 Diverse Shrub Willow (Salix) Genomes Reveals Novel Gene Organization in Sex-Linked Regions.</title>
        <authorList>
            <person name="Hyden B."/>
            <person name="Feng K."/>
            <person name="Yates T.B."/>
            <person name="Jawdy S."/>
            <person name="Cereghino C."/>
            <person name="Smart L.B."/>
            <person name="Muchero W."/>
        </authorList>
    </citation>
    <scope>NUCLEOTIDE SEQUENCE</scope>
    <source>
        <tissue evidence="1">Shoot tip</tissue>
    </source>
</reference>
<comment type="caution">
    <text evidence="1">The sequence shown here is derived from an EMBL/GenBank/DDBJ whole genome shotgun (WGS) entry which is preliminary data.</text>
</comment>
<protein>
    <submittedName>
        <fullName evidence="1">Uncharacterized protein</fullName>
    </submittedName>
</protein>
<organism evidence="1 2">
    <name type="scientific">Salix koriyanagi</name>
    <dbReference type="NCBI Taxonomy" id="2511006"/>
    <lineage>
        <taxon>Eukaryota</taxon>
        <taxon>Viridiplantae</taxon>
        <taxon>Streptophyta</taxon>
        <taxon>Embryophyta</taxon>
        <taxon>Tracheophyta</taxon>
        <taxon>Spermatophyta</taxon>
        <taxon>Magnoliopsida</taxon>
        <taxon>eudicotyledons</taxon>
        <taxon>Gunneridae</taxon>
        <taxon>Pentapetalae</taxon>
        <taxon>rosids</taxon>
        <taxon>fabids</taxon>
        <taxon>Malpighiales</taxon>
        <taxon>Salicaceae</taxon>
        <taxon>Saliceae</taxon>
        <taxon>Salix</taxon>
    </lineage>
</organism>
<accession>A0A9Q0VD26</accession>
<dbReference type="EMBL" id="JAPFFM010000009">
    <property type="protein sequence ID" value="KAJ6746163.1"/>
    <property type="molecule type" value="Genomic_DNA"/>
</dbReference>
<dbReference type="Proteomes" id="UP001151752">
    <property type="component" value="Chromosome 6"/>
</dbReference>
<gene>
    <name evidence="1" type="ORF">OIU74_028762</name>
</gene>
<dbReference type="AlphaFoldDB" id="A0A9Q0VD26"/>
<proteinExistence type="predicted"/>
<evidence type="ECO:0000313" key="2">
    <source>
        <dbReference type="Proteomes" id="UP001151752"/>
    </source>
</evidence>
<keyword evidence="2" id="KW-1185">Reference proteome</keyword>